<dbReference type="InterPro" id="IPR017585">
    <property type="entry name" value="SAF_FlgA"/>
</dbReference>
<feature type="domain" description="Flagella basal body P-ring formation protein FlgA SAF" evidence="1">
    <location>
        <begin position="94"/>
        <end position="155"/>
    </location>
</feature>
<organism evidence="2 3">
    <name type="scientific">Candidatus Aquarickettsia rohweri</name>
    <dbReference type="NCBI Taxonomy" id="2602574"/>
    <lineage>
        <taxon>Bacteria</taxon>
        <taxon>Pseudomonadati</taxon>
        <taxon>Pseudomonadota</taxon>
        <taxon>Alphaproteobacteria</taxon>
        <taxon>Rickettsiales</taxon>
        <taxon>Candidatus Midichloriaceae</taxon>
        <taxon>Candidatus Aquarickettsia</taxon>
    </lineage>
</organism>
<dbReference type="CDD" id="cd11614">
    <property type="entry name" value="SAF_CpaB_FlgA_like"/>
    <property type="match status" value="1"/>
</dbReference>
<comment type="caution">
    <text evidence="2">The sequence shown here is derived from an EMBL/GenBank/DDBJ whole genome shotgun (WGS) entry which is preliminary data.</text>
</comment>
<dbReference type="Pfam" id="PF13144">
    <property type="entry name" value="ChapFlgA"/>
    <property type="match status" value="1"/>
</dbReference>
<dbReference type="Proteomes" id="UP000279470">
    <property type="component" value="Unassembled WGS sequence"/>
</dbReference>
<protein>
    <recommendedName>
        <fullName evidence="1">Flagella basal body P-ring formation protein FlgA SAF domain-containing protein</fullName>
    </recommendedName>
</protein>
<proteinExistence type="predicted"/>
<accession>A0A429XUA2</accession>
<name>A0A429XUA2_9RICK</name>
<sequence length="156" mass="18222">MKYFFTYFLIIFLSIHKCWSITFDELKNLVVSEIQKKVKYQNIKIKISTHSNLINKNNIIFNNLTISGKEKFIAYVSLNNKQYKLHGVYYKYLRVPVAKNMIIQGKVIDENDIMMNDVNTNSLKSSIVIDKDQLIGMVTKRNISQNGTFKSNDIKN</sequence>
<dbReference type="AlphaFoldDB" id="A0A429XUA2"/>
<gene>
    <name evidence="2" type="ORF">EIC27_00835</name>
</gene>
<dbReference type="EMBL" id="RXFM01000006">
    <property type="protein sequence ID" value="RST71570.1"/>
    <property type="molecule type" value="Genomic_DNA"/>
</dbReference>
<dbReference type="Gene3D" id="3.90.1210.10">
    <property type="entry name" value="Antifreeze-like/N-acetylneuraminic acid synthase C-terminal domain"/>
    <property type="match status" value="1"/>
</dbReference>
<evidence type="ECO:0000313" key="2">
    <source>
        <dbReference type="EMBL" id="RST71570.1"/>
    </source>
</evidence>
<evidence type="ECO:0000313" key="3">
    <source>
        <dbReference type="Proteomes" id="UP000279470"/>
    </source>
</evidence>
<reference evidence="3" key="1">
    <citation type="submission" date="2018-11" db="EMBL/GenBank/DDBJ databases">
        <title>Phylogenetic, genomic, and biogeographic characterization of a novel and ubiquitous marine invertebrate-associated Rickettsiales parasite, Candidatus Marinoinvertebrata rohwerii, gen. nov., sp. nov.</title>
        <authorList>
            <person name="Klinges J.G."/>
            <person name="Rosales S.M."/>
            <person name="Mcminds R."/>
            <person name="Shaver E.C."/>
            <person name="Shantz A."/>
            <person name="Peters E.C."/>
            <person name="Burkepile D.E."/>
            <person name="Silliman B.R."/>
            <person name="Vega Thurber R.L."/>
        </authorList>
    </citation>
    <scope>NUCLEOTIDE SEQUENCE [LARGE SCALE GENOMIC DNA]</scope>
    <source>
        <strain evidence="3">a_cerv_44</strain>
    </source>
</reference>
<evidence type="ECO:0000259" key="1">
    <source>
        <dbReference type="Pfam" id="PF13144"/>
    </source>
</evidence>
<keyword evidence="3" id="KW-1185">Reference proteome</keyword>